<reference evidence="2" key="2">
    <citation type="submission" date="2016-12" db="EMBL/GenBank/DDBJ databases">
        <authorList>
            <person name="Song W.-J."/>
            <person name="Kurnit D.M."/>
        </authorList>
    </citation>
    <scope>NUCLEOTIDE SEQUENCE [LARGE SCALE GENOMIC DNA]</scope>
    <source>
        <strain evidence="2">HGB1681</strain>
    </source>
</reference>
<reference evidence="1 4" key="3">
    <citation type="journal article" date="2017" name="Nat. Microbiol.">
        <title>Natural product diversity associated with the nematode symbionts Photorhabdus and Xenorhabdus.</title>
        <authorList>
            <person name="Tobias N.J."/>
            <person name="Wolff H."/>
            <person name="Djahanschiri B."/>
            <person name="Grundmann F."/>
            <person name="Kronenwerth M."/>
            <person name="Shi Y.M."/>
            <person name="Simonyi S."/>
            <person name="Grun P."/>
            <person name="Shapiro-Ilan D."/>
            <person name="Pidot S.J."/>
            <person name="Stinear T.P."/>
            <person name="Ebersberger I."/>
            <person name="Bode H.B."/>
        </authorList>
    </citation>
    <scope>NUCLEOTIDE SEQUENCE [LARGE SCALE GENOMIC DNA]</scope>
    <source>
        <strain evidence="1 4">DSM 16336</strain>
    </source>
</reference>
<dbReference type="OrthoDB" id="6006510at2"/>
<evidence type="ECO:0000313" key="2">
    <source>
        <dbReference type="EMBL" id="SIP73117.1"/>
    </source>
</evidence>
<proteinExistence type="predicted"/>
<dbReference type="EMBL" id="FTLG01000085">
    <property type="protein sequence ID" value="SIP73117.1"/>
    <property type="molecule type" value="Genomic_DNA"/>
</dbReference>
<dbReference type="RefSeq" id="WP_086956326.1">
    <property type="nucleotide sequence ID" value="NZ_CAWNQC010000035.1"/>
</dbReference>
<keyword evidence="4" id="KW-1185">Reference proteome</keyword>
<evidence type="ECO:0000313" key="3">
    <source>
        <dbReference type="Proteomes" id="UP000196435"/>
    </source>
</evidence>
<protein>
    <submittedName>
        <fullName evidence="2">Putative exported protein</fullName>
    </submittedName>
</protein>
<dbReference type="Proteomes" id="UP000224871">
    <property type="component" value="Unassembled WGS sequence"/>
</dbReference>
<dbReference type="AlphaFoldDB" id="A0A1N6MWF4"/>
<gene>
    <name evidence="1" type="ORF">Xinn_01513</name>
    <name evidence="2" type="ORF">XIS1_1750009</name>
</gene>
<accession>A0A1N6MWF4</accession>
<sequence length="157" mass="17817">MNKFKEAYTHFFEGEAKVTLRFVHAVLQNGTPAPQYDADCLQRLSHFGSRYVGLSVNSKYKINTKTLIMSASSEFIHPAFSRFVSVTLWPMGISDIYGFIGNIAPDITIFFFLDKNLKNPVSTFLIPNKGLEYNCVISSSPKYHNRIRTWSGHVLNS</sequence>
<name>A0A1N6MWF4_9GAMM</name>
<evidence type="ECO:0000313" key="1">
    <source>
        <dbReference type="EMBL" id="PHM36570.1"/>
    </source>
</evidence>
<organism evidence="2 3">
    <name type="scientific">Xenorhabdus innexi</name>
    <dbReference type="NCBI Taxonomy" id="290109"/>
    <lineage>
        <taxon>Bacteria</taxon>
        <taxon>Pseudomonadati</taxon>
        <taxon>Pseudomonadota</taxon>
        <taxon>Gammaproteobacteria</taxon>
        <taxon>Enterobacterales</taxon>
        <taxon>Morganellaceae</taxon>
        <taxon>Xenorhabdus</taxon>
    </lineage>
</organism>
<reference evidence="3" key="1">
    <citation type="submission" date="2016-12" db="EMBL/GenBank/DDBJ databases">
        <authorList>
            <person name="Gaudriault S."/>
        </authorList>
    </citation>
    <scope>NUCLEOTIDE SEQUENCE [LARGE SCALE GENOMIC DNA]</scope>
    <source>
        <strain evidence="3">HGB1681 (deposited as PTA-6826 in the American Type Culture Collection)</strain>
    </source>
</reference>
<evidence type="ECO:0000313" key="4">
    <source>
        <dbReference type="Proteomes" id="UP000224871"/>
    </source>
</evidence>
<dbReference type="Proteomes" id="UP000196435">
    <property type="component" value="Unassembled WGS sequence"/>
</dbReference>
<dbReference type="EMBL" id="NIBU01000013">
    <property type="protein sequence ID" value="PHM36570.1"/>
    <property type="molecule type" value="Genomic_DNA"/>
</dbReference>